<dbReference type="Proteomes" id="UP000076218">
    <property type="component" value="Unassembled WGS sequence"/>
</dbReference>
<organism evidence="1 2">
    <name type="scientific">Clavibacter tessellarius</name>
    <dbReference type="NCBI Taxonomy" id="31965"/>
    <lineage>
        <taxon>Bacteria</taxon>
        <taxon>Bacillati</taxon>
        <taxon>Actinomycetota</taxon>
        <taxon>Actinomycetes</taxon>
        <taxon>Micrococcales</taxon>
        <taxon>Microbacteriaceae</taxon>
        <taxon>Clavibacter</taxon>
    </lineage>
</organism>
<name>A0A154V1H6_9MICO</name>
<protein>
    <submittedName>
        <fullName evidence="1">Uncharacterized protein</fullName>
    </submittedName>
</protein>
<reference evidence="1 2" key="1">
    <citation type="submission" date="2016-01" db="EMBL/GenBank/DDBJ databases">
        <title>Draft genome sequence of Clavibacter michiganensis subsp. tessellarius DOAB 609.</title>
        <authorList>
            <person name="Tambong J.T."/>
        </authorList>
    </citation>
    <scope>NUCLEOTIDE SEQUENCE [LARGE SCALE GENOMIC DNA]</scope>
    <source>
        <strain evidence="1 2">DOAB 609</strain>
    </source>
</reference>
<dbReference type="EMBL" id="LQXA01000028">
    <property type="protein sequence ID" value="KZC95211.1"/>
    <property type="molecule type" value="Genomic_DNA"/>
</dbReference>
<comment type="caution">
    <text evidence="1">The sequence shown here is derived from an EMBL/GenBank/DDBJ whole genome shotgun (WGS) entry which is preliminary data.</text>
</comment>
<sequence length="93" mass="10012">MALQSTTASRRGGRRESRFAAITTTTTCAASDHAVPSRRTHEATAATSTHQCVAPVRGRYVMVVMLLLVPDRDVDTGRVSCDRADGHEVLDDA</sequence>
<gene>
    <name evidence="1" type="ORF">AWH51_08670</name>
</gene>
<evidence type="ECO:0000313" key="2">
    <source>
        <dbReference type="Proteomes" id="UP000076218"/>
    </source>
</evidence>
<proteinExistence type="predicted"/>
<evidence type="ECO:0000313" key="1">
    <source>
        <dbReference type="EMBL" id="KZC95211.1"/>
    </source>
</evidence>
<accession>A0A154V1H6</accession>
<dbReference type="STRING" id="31965.AWH51_08670"/>
<dbReference type="AlphaFoldDB" id="A0A154V1H6"/>